<keyword evidence="3" id="KW-1185">Reference proteome</keyword>
<dbReference type="Proteomes" id="UP001518989">
    <property type="component" value="Unassembled WGS sequence"/>
</dbReference>
<accession>A0ABS3KY82</accession>
<feature type="compositionally biased region" description="Basic and acidic residues" evidence="1">
    <location>
        <begin position="73"/>
        <end position="91"/>
    </location>
</feature>
<comment type="caution">
    <text evidence="2">The sequence shown here is derived from an EMBL/GenBank/DDBJ whole genome shotgun (WGS) entry which is preliminary data.</text>
</comment>
<gene>
    <name evidence="2" type="ORF">IAI61_21425</name>
</gene>
<protein>
    <submittedName>
        <fullName evidence="2">Uncharacterized protein</fullName>
    </submittedName>
</protein>
<evidence type="ECO:0000313" key="2">
    <source>
        <dbReference type="EMBL" id="MBO1081603.1"/>
    </source>
</evidence>
<dbReference type="RefSeq" id="WP_207419781.1">
    <property type="nucleotide sequence ID" value="NZ_CP061180.1"/>
</dbReference>
<proteinExistence type="predicted"/>
<feature type="compositionally biased region" description="Basic and acidic residues" evidence="1">
    <location>
        <begin position="37"/>
        <end position="46"/>
    </location>
</feature>
<reference evidence="2 3" key="1">
    <citation type="submission" date="2020-09" db="EMBL/GenBank/DDBJ databases">
        <title>Roseomonas.</title>
        <authorList>
            <person name="Zhu W."/>
        </authorList>
    </citation>
    <scope>NUCLEOTIDE SEQUENCE [LARGE SCALE GENOMIC DNA]</scope>
    <source>
        <strain evidence="2 3">573</strain>
    </source>
</reference>
<organism evidence="2 3">
    <name type="scientific">Roseomonas haemaphysalidis</name>
    <dbReference type="NCBI Taxonomy" id="2768162"/>
    <lineage>
        <taxon>Bacteria</taxon>
        <taxon>Pseudomonadati</taxon>
        <taxon>Pseudomonadota</taxon>
        <taxon>Alphaproteobacteria</taxon>
        <taxon>Acetobacterales</taxon>
        <taxon>Roseomonadaceae</taxon>
        <taxon>Roseomonas</taxon>
    </lineage>
</organism>
<evidence type="ECO:0000256" key="1">
    <source>
        <dbReference type="SAM" id="MobiDB-lite"/>
    </source>
</evidence>
<evidence type="ECO:0000313" key="3">
    <source>
        <dbReference type="Proteomes" id="UP001518989"/>
    </source>
</evidence>
<sequence>MTDPANTEGFKNWGTGPSSARPESVGPHDVNEGQFDPDAKPMDPSKDYNGQPGDNKGLGIKDGPGGPVNIKVKGSDEPEKVPETNKPRTGG</sequence>
<name>A0ABS3KY82_9PROT</name>
<feature type="region of interest" description="Disordered" evidence="1">
    <location>
        <begin position="1"/>
        <end position="91"/>
    </location>
</feature>
<dbReference type="EMBL" id="JACTNG010000017">
    <property type="protein sequence ID" value="MBO1081603.1"/>
    <property type="molecule type" value="Genomic_DNA"/>
</dbReference>